<feature type="transmembrane region" description="Helical" evidence="1">
    <location>
        <begin position="21"/>
        <end position="39"/>
    </location>
</feature>
<dbReference type="AlphaFoldDB" id="A0A1G9M6N9"/>
<dbReference type="RefSeq" id="WP_092724807.1">
    <property type="nucleotide sequence ID" value="NZ_FNGW01000003.1"/>
</dbReference>
<dbReference type="Proteomes" id="UP000199068">
    <property type="component" value="Unassembled WGS sequence"/>
</dbReference>
<feature type="transmembrane region" description="Helical" evidence="1">
    <location>
        <begin position="153"/>
        <end position="174"/>
    </location>
</feature>
<keyword evidence="1" id="KW-0472">Membrane</keyword>
<organism evidence="2 3">
    <name type="scientific">Romboutsia lituseburensis DSM 797</name>
    <dbReference type="NCBI Taxonomy" id="1121325"/>
    <lineage>
        <taxon>Bacteria</taxon>
        <taxon>Bacillati</taxon>
        <taxon>Bacillota</taxon>
        <taxon>Clostridia</taxon>
        <taxon>Peptostreptococcales</taxon>
        <taxon>Peptostreptococcaceae</taxon>
        <taxon>Romboutsia</taxon>
    </lineage>
</organism>
<evidence type="ECO:0008006" key="4">
    <source>
        <dbReference type="Google" id="ProtNLM"/>
    </source>
</evidence>
<keyword evidence="1" id="KW-1133">Transmembrane helix</keyword>
<protein>
    <recommendedName>
        <fullName evidence="4">DUF4184 family protein</fullName>
    </recommendedName>
</protein>
<feature type="transmembrane region" description="Helical" evidence="1">
    <location>
        <begin position="51"/>
        <end position="71"/>
    </location>
</feature>
<proteinExistence type="predicted"/>
<evidence type="ECO:0000313" key="2">
    <source>
        <dbReference type="EMBL" id="SDL69878.1"/>
    </source>
</evidence>
<keyword evidence="3" id="KW-1185">Reference proteome</keyword>
<gene>
    <name evidence="2" type="ORF">SAMN04515677_10395</name>
</gene>
<dbReference type="EMBL" id="FNGW01000003">
    <property type="protein sequence ID" value="SDL69878.1"/>
    <property type="molecule type" value="Genomic_DNA"/>
</dbReference>
<accession>A0A1G9M6N9</accession>
<dbReference type="InterPro" id="IPR025238">
    <property type="entry name" value="DUF4184"/>
</dbReference>
<name>A0A1G9M6N9_9FIRM</name>
<evidence type="ECO:0000313" key="3">
    <source>
        <dbReference type="Proteomes" id="UP000199068"/>
    </source>
</evidence>
<dbReference type="STRING" id="1121325.SAMN04515677_10395"/>
<reference evidence="2 3" key="1">
    <citation type="submission" date="2016-10" db="EMBL/GenBank/DDBJ databases">
        <authorList>
            <person name="de Groot N.N."/>
        </authorList>
    </citation>
    <scope>NUCLEOTIDE SEQUENCE [LARGE SCALE GENOMIC DNA]</scope>
    <source>
        <strain evidence="2 3">DSM 797</strain>
    </source>
</reference>
<feature type="transmembrane region" description="Helical" evidence="1">
    <location>
        <begin position="212"/>
        <end position="235"/>
    </location>
</feature>
<dbReference type="Pfam" id="PF13803">
    <property type="entry name" value="DUF4184"/>
    <property type="match status" value="1"/>
</dbReference>
<sequence length="238" mass="27371">MPFTLTHPALVVFNKNNNLNLLGLILGSMAPDFIYFILFNPSSNLGHTLNGFIFFNLPLCFLLAYIITTIIKYPFISNLPFGLSKYYTYLLDDKNKSISLKNVIVFTYSSLIGMLTHVFWDSFTHKTGFFVNNIKFLTESFNILSFKIPIYKILQHGSTIIGFFIILAFLYSIKKISYKKFYCNKVKYHLIALIFLILTLILGYILFHNFGIGRFVVTTVNGLFIGYFISSLILIGKY</sequence>
<keyword evidence="1" id="KW-0812">Transmembrane</keyword>
<evidence type="ECO:0000256" key="1">
    <source>
        <dbReference type="SAM" id="Phobius"/>
    </source>
</evidence>
<feature type="transmembrane region" description="Helical" evidence="1">
    <location>
        <begin position="103"/>
        <end position="120"/>
    </location>
</feature>
<feature type="transmembrane region" description="Helical" evidence="1">
    <location>
        <begin position="186"/>
        <end position="206"/>
    </location>
</feature>